<comment type="domain">
    <text evidence="6">The N-terminal region contains the highly conserved SGGXDS motif, predicted to be a P-loop motif involved in ATP binding.</text>
</comment>
<evidence type="ECO:0000256" key="4">
    <source>
        <dbReference type="ARBA" id="ARBA00022840"/>
    </source>
</evidence>
<dbReference type="HOGENOM" id="CLU_018869_3_3_5"/>
<gene>
    <name evidence="6 9" type="primary">tilS</name>
    <name evidence="9" type="ordered locus">BARBAKC583_0167</name>
</gene>
<evidence type="ECO:0000313" key="9">
    <source>
        <dbReference type="EMBL" id="ABM45394.1"/>
    </source>
</evidence>
<dbReference type="KEGG" id="bbk:BARBAKC583_0167"/>
<dbReference type="SUPFAM" id="SSF52402">
    <property type="entry name" value="Adenine nucleotide alpha hydrolases-like"/>
    <property type="match status" value="2"/>
</dbReference>
<feature type="domain" description="tRNA(Ile)-lysidine/2-thiocytidine synthase N-terminal" evidence="8">
    <location>
        <begin position="107"/>
        <end position="222"/>
    </location>
</feature>
<dbReference type="HAMAP" id="MF_01161">
    <property type="entry name" value="tRNA_Ile_lys_synt"/>
    <property type="match status" value="1"/>
</dbReference>
<dbReference type="InterPro" id="IPR014729">
    <property type="entry name" value="Rossmann-like_a/b/a_fold"/>
</dbReference>
<dbReference type="Proteomes" id="UP000000643">
    <property type="component" value="Chromosome"/>
</dbReference>
<dbReference type="EMBL" id="CP000524">
    <property type="protein sequence ID" value="ABM45394.1"/>
    <property type="molecule type" value="Genomic_DNA"/>
</dbReference>
<evidence type="ECO:0000256" key="3">
    <source>
        <dbReference type="ARBA" id="ARBA00022741"/>
    </source>
</evidence>
<feature type="compositionally biased region" description="Basic and acidic residues" evidence="7">
    <location>
        <begin position="234"/>
        <end position="251"/>
    </location>
</feature>
<protein>
    <recommendedName>
        <fullName evidence="6">tRNA(Ile)-lysidine synthase</fullName>
        <ecNumber evidence="6">6.3.4.19</ecNumber>
    </recommendedName>
    <alternativeName>
        <fullName evidence="6">tRNA(Ile)-2-lysyl-cytidine synthase</fullName>
    </alternativeName>
    <alternativeName>
        <fullName evidence="6">tRNA(Ile)-lysidine synthetase</fullName>
    </alternativeName>
</protein>
<keyword evidence="3 6" id="KW-0547">Nucleotide-binding</keyword>
<dbReference type="GO" id="GO:0032267">
    <property type="term" value="F:tRNA(Ile)-lysidine synthase activity"/>
    <property type="evidence" value="ECO:0007669"/>
    <property type="project" value="UniProtKB-EC"/>
</dbReference>
<dbReference type="STRING" id="360095.BARBAKC583_0167"/>
<evidence type="ECO:0000313" key="10">
    <source>
        <dbReference type="Proteomes" id="UP000000643"/>
    </source>
</evidence>
<accession>A1URA2</accession>
<sequence length="660" mass="73737">MFVELAKNVFKESDFAQCQKLILAVSGGSDSLALLFLLRDYFKTWSAADETVSSRSLSSGPLFSDIIPENNFQSTPKTMPDFSEAIPGTISEEMSEAISEITSSEPFSSGSFSSGLLSAENIPVKKIPPEIIVVTVDHQLRAESALEAENVAALCRAYHIKHVIVRWEGEKPKTNIAQQARIARYDLLFKEAEKQGATLIMTGHTLNDQVETYHMRRQRLHKGAVVAEPEGEDDTKQEADTRQKIGAEKKAKPEIEVQPEVCLERGAEAQPETELALNVVPQAESKAPKKAEKAAGRGAYQEFAAENVEQGLSGYDGESLSGYDKQSLSGCDGESVSGCDGESLSDQNLSNQREESDLFYERGLACIPREALLRGKVRLIRPLLGVKRKILRAYLSLQGTSWIDDPTNEDRKFERVRVRHSLHQQKLADIAKKVNHAAVQRRKQAQDIADLILALDICVEYGRCFIRKPAPFLQQHASFPFVVGLFVVLMGGNPYLLPSRKVAALGRKLSLQHPEKQRFTLAGSVIEYNHKGIVCWREARNIKEEILFPGQSLLWDGRYQITNHDDEAIRVGPADIDHLKYFLKQGAMEGILNFERPHFPSLQSLLMISKSQGVDIPDLTPHLYSKRKVIIKRIMAPFDWLLSREDAAIVNVVEPLLNIE</sequence>
<feature type="domain" description="tRNA(Ile)-lysidine/2-thiocytidine synthase N-terminal" evidence="8">
    <location>
        <begin position="362"/>
        <end position="420"/>
    </location>
</feature>
<reference evidence="9 10" key="1">
    <citation type="submission" date="2006-12" db="EMBL/GenBank/DDBJ databases">
        <authorList>
            <person name="Hendrix L."/>
            <person name="Mohamoud Y."/>
            <person name="Radune D."/>
            <person name="Shvartsbeyn A."/>
            <person name="Daugherty S."/>
            <person name="Dodson R."/>
            <person name="Durkin A.S."/>
            <person name="Harkins D."/>
            <person name="Huot H."/>
            <person name="Kothari S.P."/>
            <person name="Madupu R."/>
            <person name="Li J."/>
            <person name="Nelson W.C."/>
            <person name="Shrivastava S."/>
            <person name="Giglio M.G."/>
            <person name="Haft D."/>
            <person name="Selengut J."/>
            <person name="Fraser-Ligget C."/>
            <person name="Seshadri R."/>
        </authorList>
    </citation>
    <scope>NUCLEOTIDE SEQUENCE [LARGE SCALE GENOMIC DNA]</scope>
    <source>
        <strain evidence="10">ATCC 35685 / NCTC 12138 / KC583</strain>
    </source>
</reference>
<keyword evidence="2 6" id="KW-0819">tRNA processing</keyword>
<dbReference type="GO" id="GO:0005524">
    <property type="term" value="F:ATP binding"/>
    <property type="evidence" value="ECO:0007669"/>
    <property type="project" value="UniProtKB-UniRule"/>
</dbReference>
<comment type="function">
    <text evidence="6">Ligates lysine onto the cytidine present at position 34 of the AUA codon-specific tRNA(Ile) that contains the anticodon CAU, in an ATP-dependent manner. Cytidine is converted to lysidine, thus changing the amino acid specificity of the tRNA from methionine to isoleucine.</text>
</comment>
<proteinExistence type="inferred from homology"/>
<evidence type="ECO:0000256" key="6">
    <source>
        <dbReference type="HAMAP-Rule" id="MF_01161"/>
    </source>
</evidence>
<dbReference type="EC" id="6.3.4.19" evidence="6"/>
<evidence type="ECO:0000259" key="8">
    <source>
        <dbReference type="Pfam" id="PF01171"/>
    </source>
</evidence>
<dbReference type="GO" id="GO:0006400">
    <property type="term" value="P:tRNA modification"/>
    <property type="evidence" value="ECO:0007669"/>
    <property type="project" value="UniProtKB-UniRule"/>
</dbReference>
<feature type="region of interest" description="Disordered" evidence="7">
    <location>
        <begin position="323"/>
        <end position="350"/>
    </location>
</feature>
<dbReference type="Gene3D" id="3.40.50.620">
    <property type="entry name" value="HUPs"/>
    <property type="match status" value="3"/>
</dbReference>
<keyword evidence="4 6" id="KW-0067">ATP-binding</keyword>
<comment type="catalytic activity">
    <reaction evidence="5 6">
        <text>cytidine(34) in tRNA(Ile2) + L-lysine + ATP = lysidine(34) in tRNA(Ile2) + AMP + diphosphate + H(+)</text>
        <dbReference type="Rhea" id="RHEA:43744"/>
        <dbReference type="Rhea" id="RHEA-COMP:10625"/>
        <dbReference type="Rhea" id="RHEA-COMP:10670"/>
        <dbReference type="ChEBI" id="CHEBI:15378"/>
        <dbReference type="ChEBI" id="CHEBI:30616"/>
        <dbReference type="ChEBI" id="CHEBI:32551"/>
        <dbReference type="ChEBI" id="CHEBI:33019"/>
        <dbReference type="ChEBI" id="CHEBI:82748"/>
        <dbReference type="ChEBI" id="CHEBI:83665"/>
        <dbReference type="ChEBI" id="CHEBI:456215"/>
        <dbReference type="EC" id="6.3.4.19"/>
    </reaction>
</comment>
<feature type="binding site" evidence="6">
    <location>
        <begin position="26"/>
        <end position="31"/>
    </location>
    <ligand>
        <name>ATP</name>
        <dbReference type="ChEBI" id="CHEBI:30616"/>
    </ligand>
</feature>
<evidence type="ECO:0000256" key="7">
    <source>
        <dbReference type="SAM" id="MobiDB-lite"/>
    </source>
</evidence>
<name>A1URA2_BARBK</name>
<dbReference type="PANTHER" id="PTHR43033:SF1">
    <property type="entry name" value="TRNA(ILE)-LYSIDINE SYNTHASE-RELATED"/>
    <property type="match status" value="1"/>
</dbReference>
<evidence type="ECO:0000256" key="2">
    <source>
        <dbReference type="ARBA" id="ARBA00022694"/>
    </source>
</evidence>
<dbReference type="CDD" id="cd01992">
    <property type="entry name" value="TilS_N"/>
    <property type="match status" value="1"/>
</dbReference>
<feature type="region of interest" description="Disordered" evidence="7">
    <location>
        <begin position="223"/>
        <end position="251"/>
    </location>
</feature>
<dbReference type="InterPro" id="IPR011063">
    <property type="entry name" value="TilS/TtcA_N"/>
</dbReference>
<organism evidence="9 10">
    <name type="scientific">Bartonella bacilliformis (strain ATCC 35685 / KC583 / Herrer 020/F12,63)</name>
    <dbReference type="NCBI Taxonomy" id="360095"/>
    <lineage>
        <taxon>Bacteria</taxon>
        <taxon>Pseudomonadati</taxon>
        <taxon>Pseudomonadota</taxon>
        <taxon>Alphaproteobacteria</taxon>
        <taxon>Hyphomicrobiales</taxon>
        <taxon>Bartonellaceae</taxon>
        <taxon>Bartonella</taxon>
    </lineage>
</organism>
<dbReference type="GO" id="GO:0005737">
    <property type="term" value="C:cytoplasm"/>
    <property type="evidence" value="ECO:0007669"/>
    <property type="project" value="UniProtKB-SubCell"/>
</dbReference>
<dbReference type="PANTHER" id="PTHR43033">
    <property type="entry name" value="TRNA(ILE)-LYSIDINE SYNTHASE-RELATED"/>
    <property type="match status" value="1"/>
</dbReference>
<evidence type="ECO:0000256" key="1">
    <source>
        <dbReference type="ARBA" id="ARBA00022598"/>
    </source>
</evidence>
<dbReference type="InterPro" id="IPR012094">
    <property type="entry name" value="tRNA_Ile_lys_synt"/>
</dbReference>
<dbReference type="InterPro" id="IPR012795">
    <property type="entry name" value="tRNA_Ile_lys_synt_N"/>
</dbReference>
<dbReference type="Pfam" id="PF01171">
    <property type="entry name" value="ATP_bind_3"/>
    <property type="match status" value="2"/>
</dbReference>
<dbReference type="eggNOG" id="COG0037">
    <property type="taxonomic scope" value="Bacteria"/>
</dbReference>
<dbReference type="AlphaFoldDB" id="A1URA2"/>
<comment type="similarity">
    <text evidence="6">Belongs to the tRNA(Ile)-lysidine synthase family.</text>
</comment>
<keyword evidence="1 6" id="KW-0436">Ligase</keyword>
<comment type="subcellular location">
    <subcellularLocation>
        <location evidence="6">Cytoplasm</location>
    </subcellularLocation>
</comment>
<keyword evidence="6" id="KW-0963">Cytoplasm</keyword>
<evidence type="ECO:0000256" key="5">
    <source>
        <dbReference type="ARBA" id="ARBA00048539"/>
    </source>
</evidence>